<dbReference type="Pfam" id="PF04542">
    <property type="entry name" value="Sigma70_r2"/>
    <property type="match status" value="1"/>
</dbReference>
<accession>A0A926NGM2</accession>
<dbReference type="AlphaFoldDB" id="A0A926NGM2"/>
<dbReference type="Gene3D" id="1.10.1740.10">
    <property type="match status" value="1"/>
</dbReference>
<keyword evidence="4" id="KW-0804">Transcription</keyword>
<dbReference type="PANTHER" id="PTHR43133">
    <property type="entry name" value="RNA POLYMERASE ECF-TYPE SIGMA FACTO"/>
    <property type="match status" value="1"/>
</dbReference>
<dbReference type="GO" id="GO:0016987">
    <property type="term" value="F:sigma factor activity"/>
    <property type="evidence" value="ECO:0007669"/>
    <property type="project" value="UniProtKB-KW"/>
</dbReference>
<feature type="domain" description="RNA polymerase sigma factor 70 region 4 type 2" evidence="6">
    <location>
        <begin position="121"/>
        <end position="173"/>
    </location>
</feature>
<sequence>MKTMISTEVIQRLKKQDIRAFDELYSATIKDVYHTVYILASNKQEVDDIVSEIYYQVWKSIHNYNESLPFPHWLNGLVFRQVKNWKRKAWKRMQLFRKKMILETEQFDSIDDDLLKDENKQLLLSLLENMSYKLKEVLVLYYFYEYSQKDIASVLDIPIGTVKSRHHLALKHLRKLYNDFDKGGISVC</sequence>
<gene>
    <name evidence="7" type="ORF">IC620_12785</name>
</gene>
<name>A0A926NGM2_9BACL</name>
<proteinExistence type="inferred from homology"/>
<dbReference type="InterPro" id="IPR039425">
    <property type="entry name" value="RNA_pol_sigma-70-like"/>
</dbReference>
<dbReference type="InterPro" id="IPR013324">
    <property type="entry name" value="RNA_pol_sigma_r3/r4-like"/>
</dbReference>
<evidence type="ECO:0000256" key="1">
    <source>
        <dbReference type="ARBA" id="ARBA00010641"/>
    </source>
</evidence>
<dbReference type="InterPro" id="IPR036388">
    <property type="entry name" value="WH-like_DNA-bd_sf"/>
</dbReference>
<dbReference type="Pfam" id="PF08281">
    <property type="entry name" value="Sigma70_r4_2"/>
    <property type="match status" value="1"/>
</dbReference>
<dbReference type="InterPro" id="IPR013249">
    <property type="entry name" value="RNA_pol_sigma70_r4_t2"/>
</dbReference>
<evidence type="ECO:0000313" key="8">
    <source>
        <dbReference type="Proteomes" id="UP000661691"/>
    </source>
</evidence>
<dbReference type="InterPro" id="IPR007627">
    <property type="entry name" value="RNA_pol_sigma70_r2"/>
</dbReference>
<dbReference type="InterPro" id="IPR014284">
    <property type="entry name" value="RNA_pol_sigma-70_dom"/>
</dbReference>
<dbReference type="PANTHER" id="PTHR43133:SF60">
    <property type="entry name" value="RNA POLYMERASE SIGMA FACTOR SIGV"/>
    <property type="match status" value="1"/>
</dbReference>
<organism evidence="7 8">
    <name type="scientific">Polycladospora coralii</name>
    <dbReference type="NCBI Taxonomy" id="2771432"/>
    <lineage>
        <taxon>Bacteria</taxon>
        <taxon>Bacillati</taxon>
        <taxon>Bacillota</taxon>
        <taxon>Bacilli</taxon>
        <taxon>Bacillales</taxon>
        <taxon>Thermoactinomycetaceae</taxon>
        <taxon>Polycladospora</taxon>
    </lineage>
</organism>
<dbReference type="EMBL" id="JACXAH010000020">
    <property type="protein sequence ID" value="MBD1373224.1"/>
    <property type="molecule type" value="Genomic_DNA"/>
</dbReference>
<dbReference type="SUPFAM" id="SSF88946">
    <property type="entry name" value="Sigma2 domain of RNA polymerase sigma factors"/>
    <property type="match status" value="1"/>
</dbReference>
<protein>
    <submittedName>
        <fullName evidence="7">Sigma-70 family RNA polymerase sigma factor</fullName>
    </submittedName>
</protein>
<comment type="similarity">
    <text evidence="1">Belongs to the sigma-70 factor family. ECF subfamily.</text>
</comment>
<dbReference type="NCBIfam" id="TIGR02937">
    <property type="entry name" value="sigma70-ECF"/>
    <property type="match status" value="1"/>
</dbReference>
<dbReference type="GO" id="GO:0006352">
    <property type="term" value="P:DNA-templated transcription initiation"/>
    <property type="evidence" value="ECO:0007669"/>
    <property type="project" value="InterPro"/>
</dbReference>
<evidence type="ECO:0000259" key="5">
    <source>
        <dbReference type="Pfam" id="PF04542"/>
    </source>
</evidence>
<dbReference type="Gene3D" id="1.10.10.10">
    <property type="entry name" value="Winged helix-like DNA-binding domain superfamily/Winged helix DNA-binding domain"/>
    <property type="match status" value="1"/>
</dbReference>
<evidence type="ECO:0000256" key="4">
    <source>
        <dbReference type="ARBA" id="ARBA00023163"/>
    </source>
</evidence>
<keyword evidence="3" id="KW-0731">Sigma factor</keyword>
<evidence type="ECO:0000256" key="2">
    <source>
        <dbReference type="ARBA" id="ARBA00023015"/>
    </source>
</evidence>
<keyword evidence="2" id="KW-0805">Transcription regulation</keyword>
<evidence type="ECO:0000313" key="7">
    <source>
        <dbReference type="EMBL" id="MBD1373224.1"/>
    </source>
</evidence>
<reference evidence="7" key="1">
    <citation type="submission" date="2020-09" db="EMBL/GenBank/DDBJ databases">
        <title>A novel bacterium of genus Hazenella, isolated from South China Sea.</title>
        <authorList>
            <person name="Huang H."/>
            <person name="Mo K."/>
            <person name="Hu Y."/>
        </authorList>
    </citation>
    <scope>NUCLEOTIDE SEQUENCE</scope>
    <source>
        <strain evidence="7">IB182357</strain>
    </source>
</reference>
<evidence type="ECO:0000256" key="3">
    <source>
        <dbReference type="ARBA" id="ARBA00023082"/>
    </source>
</evidence>
<keyword evidence="8" id="KW-1185">Reference proteome</keyword>
<feature type="domain" description="RNA polymerase sigma-70 region 2" evidence="5">
    <location>
        <begin position="24"/>
        <end position="91"/>
    </location>
</feature>
<evidence type="ECO:0000259" key="6">
    <source>
        <dbReference type="Pfam" id="PF08281"/>
    </source>
</evidence>
<dbReference type="SUPFAM" id="SSF88659">
    <property type="entry name" value="Sigma3 and sigma4 domains of RNA polymerase sigma factors"/>
    <property type="match status" value="1"/>
</dbReference>
<dbReference type="RefSeq" id="WP_191142382.1">
    <property type="nucleotide sequence ID" value="NZ_JACXAH010000020.1"/>
</dbReference>
<dbReference type="Proteomes" id="UP000661691">
    <property type="component" value="Unassembled WGS sequence"/>
</dbReference>
<dbReference type="GO" id="GO:0003677">
    <property type="term" value="F:DNA binding"/>
    <property type="evidence" value="ECO:0007669"/>
    <property type="project" value="InterPro"/>
</dbReference>
<dbReference type="NCBIfam" id="NF009195">
    <property type="entry name" value="PRK12543.1"/>
    <property type="match status" value="1"/>
</dbReference>
<comment type="caution">
    <text evidence="7">The sequence shown here is derived from an EMBL/GenBank/DDBJ whole genome shotgun (WGS) entry which is preliminary data.</text>
</comment>
<dbReference type="InterPro" id="IPR013325">
    <property type="entry name" value="RNA_pol_sigma_r2"/>
</dbReference>
<dbReference type="CDD" id="cd06171">
    <property type="entry name" value="Sigma70_r4"/>
    <property type="match status" value="1"/>
</dbReference>